<gene>
    <name evidence="1" type="ORF">APZ00_21000</name>
</gene>
<dbReference type="InterPro" id="IPR036388">
    <property type="entry name" value="WH-like_DNA-bd_sf"/>
</dbReference>
<name>A0A0U3PY49_9HYPH</name>
<organism evidence="1 2">
    <name type="scientific">Pannonibacter phragmitetus</name>
    <dbReference type="NCBI Taxonomy" id="121719"/>
    <lineage>
        <taxon>Bacteria</taxon>
        <taxon>Pseudomonadati</taxon>
        <taxon>Pseudomonadota</taxon>
        <taxon>Alphaproteobacteria</taxon>
        <taxon>Hyphomicrobiales</taxon>
        <taxon>Stappiaceae</taxon>
        <taxon>Pannonibacter</taxon>
    </lineage>
</organism>
<dbReference type="Gene3D" id="1.10.10.10">
    <property type="entry name" value="Winged helix-like DNA-binding domain superfamily/Winged helix DNA-binding domain"/>
    <property type="match status" value="1"/>
</dbReference>
<protein>
    <recommendedName>
        <fullName evidence="3">DUF433 domain-containing protein</fullName>
    </recommendedName>
</protein>
<dbReference type="InterPro" id="IPR007367">
    <property type="entry name" value="DUF433"/>
</dbReference>
<evidence type="ECO:0000313" key="2">
    <source>
        <dbReference type="Proteomes" id="UP000064921"/>
    </source>
</evidence>
<dbReference type="EMBL" id="CP013068">
    <property type="protein sequence ID" value="ALV29220.1"/>
    <property type="molecule type" value="Genomic_DNA"/>
</dbReference>
<dbReference type="AlphaFoldDB" id="A0A0U3PY49"/>
<dbReference type="RefSeq" id="WP_058900119.1">
    <property type="nucleotide sequence ID" value="NZ_CP013068.1"/>
</dbReference>
<evidence type="ECO:0000313" key="1">
    <source>
        <dbReference type="EMBL" id="ALV29220.1"/>
    </source>
</evidence>
<accession>A0A0U3PY49</accession>
<dbReference type="Proteomes" id="UP000064921">
    <property type="component" value="Chromosome"/>
</dbReference>
<proteinExistence type="predicted"/>
<dbReference type="KEGG" id="pphr:APZ00_21000"/>
<dbReference type="STRING" id="121719.APZ00_21000"/>
<sequence length="216" mass="23765">MPAVAGMLRASEAAVVARVSLRDVNRVIDEHILPEGSVSLENGRRVFEAACFLISFYFESAGRLTSEERLLTIKAAGHRLERLREEGWPALLEEDWTMRDGFLTIDLLPFIKATGERLEDLAAARENVTVSQEILGGTPVIRGTRVPVHDVAASLKAGQTMERVLEAWPSLDAEKVRLAAIYAQANPLRGRPRMSGALPEGAAIVTDRRMPRRQAG</sequence>
<dbReference type="SUPFAM" id="SSF46689">
    <property type="entry name" value="Homeodomain-like"/>
    <property type="match status" value="1"/>
</dbReference>
<dbReference type="Pfam" id="PF04255">
    <property type="entry name" value="DUF433"/>
    <property type="match status" value="1"/>
</dbReference>
<dbReference type="InterPro" id="IPR009057">
    <property type="entry name" value="Homeodomain-like_sf"/>
</dbReference>
<evidence type="ECO:0008006" key="3">
    <source>
        <dbReference type="Google" id="ProtNLM"/>
    </source>
</evidence>
<dbReference type="PANTHER" id="PTHR34849">
    <property type="entry name" value="SSL5025 PROTEIN"/>
    <property type="match status" value="1"/>
</dbReference>
<dbReference type="PANTHER" id="PTHR34849:SF3">
    <property type="entry name" value="SSR2962 PROTEIN"/>
    <property type="match status" value="1"/>
</dbReference>
<keyword evidence="2" id="KW-1185">Reference proteome</keyword>
<reference evidence="1 2" key="1">
    <citation type="submission" date="2015-10" db="EMBL/GenBank/DDBJ databases">
        <title>The world's first case of liver abscess caused by Pannonibacter phragmitetus.</title>
        <authorList>
            <person name="Ming D."/>
            <person name="Wang M."/>
            <person name="Zhou Y."/>
            <person name="Jiang T."/>
            <person name="Hu S."/>
        </authorList>
    </citation>
    <scope>NUCLEOTIDE SEQUENCE [LARGE SCALE GENOMIC DNA]</scope>
    <source>
        <strain evidence="1 2">31801</strain>
    </source>
</reference>